<proteinExistence type="predicted"/>
<evidence type="ECO:0000313" key="2">
    <source>
        <dbReference type="EMBL" id="KXA91743.1"/>
    </source>
</evidence>
<keyword evidence="1" id="KW-0472">Membrane</keyword>
<feature type="transmembrane region" description="Helical" evidence="1">
    <location>
        <begin position="15"/>
        <end position="35"/>
    </location>
</feature>
<keyword evidence="1" id="KW-0812">Transmembrane</keyword>
<dbReference type="Proteomes" id="UP000070163">
    <property type="component" value="Unassembled WGS sequence"/>
</dbReference>
<dbReference type="AlphaFoldDB" id="A0A133UC17"/>
<accession>A0A133UC17</accession>
<organism evidence="2 3">
    <name type="scientific">candidate division MSBL1 archaeon SCGC-AAA259A05</name>
    <dbReference type="NCBI Taxonomy" id="1698259"/>
    <lineage>
        <taxon>Archaea</taxon>
        <taxon>Methanobacteriati</taxon>
        <taxon>Methanobacteriota</taxon>
        <taxon>candidate division MSBL1</taxon>
    </lineage>
</organism>
<dbReference type="EMBL" id="LHXJ01000001">
    <property type="protein sequence ID" value="KXA91743.1"/>
    <property type="molecule type" value="Genomic_DNA"/>
</dbReference>
<protein>
    <submittedName>
        <fullName evidence="2">Uncharacterized protein</fullName>
    </submittedName>
</protein>
<reference evidence="2 3" key="1">
    <citation type="journal article" date="2016" name="Sci. Rep.">
        <title>Metabolic traits of an uncultured archaeal lineage -MSBL1- from brine pools of the Red Sea.</title>
        <authorList>
            <person name="Mwirichia R."/>
            <person name="Alam I."/>
            <person name="Rashid M."/>
            <person name="Vinu M."/>
            <person name="Ba-Alawi W."/>
            <person name="Anthony Kamau A."/>
            <person name="Kamanda Ngugi D."/>
            <person name="Goker M."/>
            <person name="Klenk H.P."/>
            <person name="Bajic V."/>
            <person name="Stingl U."/>
        </authorList>
    </citation>
    <scope>NUCLEOTIDE SEQUENCE [LARGE SCALE GENOMIC DNA]</scope>
    <source>
        <strain evidence="2">SCGC-AAA259A05</strain>
    </source>
</reference>
<feature type="transmembrane region" description="Helical" evidence="1">
    <location>
        <begin position="41"/>
        <end position="59"/>
    </location>
</feature>
<evidence type="ECO:0000256" key="1">
    <source>
        <dbReference type="SAM" id="Phobius"/>
    </source>
</evidence>
<gene>
    <name evidence="2" type="ORF">AKJ57_00230</name>
</gene>
<keyword evidence="1" id="KW-1133">Transmembrane helix</keyword>
<evidence type="ECO:0000313" key="3">
    <source>
        <dbReference type="Proteomes" id="UP000070163"/>
    </source>
</evidence>
<name>A0A133UC17_9EURY</name>
<sequence length="68" mass="7259">MKLHISKQKEVRGEMINTVVRLLSSIVGFMGYGGLTEATVGGIKIALIVGVVGAFLNFYSVSKLLESS</sequence>
<comment type="caution">
    <text evidence="2">The sequence shown here is derived from an EMBL/GenBank/DDBJ whole genome shotgun (WGS) entry which is preliminary data.</text>
</comment>
<keyword evidence="3" id="KW-1185">Reference proteome</keyword>